<dbReference type="InterPro" id="IPR013087">
    <property type="entry name" value="Znf_C2H2_type"/>
</dbReference>
<dbReference type="PROSITE" id="PS00028">
    <property type="entry name" value="ZINC_FINGER_C2H2_1"/>
    <property type="match status" value="1"/>
</dbReference>
<keyword evidence="1" id="KW-0479">Metal-binding</keyword>
<protein>
    <recommendedName>
        <fullName evidence="3">C2H2-type domain-containing protein</fullName>
    </recommendedName>
</protein>
<dbReference type="PROSITE" id="PS50157">
    <property type="entry name" value="ZINC_FINGER_C2H2_2"/>
    <property type="match status" value="1"/>
</dbReference>
<evidence type="ECO:0000256" key="2">
    <source>
        <dbReference type="SAM" id="MobiDB-lite"/>
    </source>
</evidence>
<dbReference type="eggNOG" id="ENOG502SXT7">
    <property type="taxonomic scope" value="Eukaryota"/>
</dbReference>
<name>C5G047_ARTOC</name>
<accession>C5G047</accession>
<dbReference type="SMART" id="SM00355">
    <property type="entry name" value="ZnF_C2H2"/>
    <property type="match status" value="2"/>
</dbReference>
<feature type="compositionally biased region" description="Polar residues" evidence="2">
    <location>
        <begin position="26"/>
        <end position="40"/>
    </location>
</feature>
<keyword evidence="5" id="KW-1185">Reference proteome</keyword>
<feature type="region of interest" description="Disordered" evidence="2">
    <location>
        <begin position="1"/>
        <end position="63"/>
    </location>
</feature>
<dbReference type="VEuPathDB" id="FungiDB:MCYG_08319"/>
<dbReference type="STRING" id="554155.C5G047"/>
<feature type="compositionally biased region" description="Pro residues" evidence="2">
    <location>
        <begin position="1"/>
        <end position="12"/>
    </location>
</feature>
<dbReference type="Proteomes" id="UP000002035">
    <property type="component" value="Unassembled WGS sequence"/>
</dbReference>
<proteinExistence type="predicted"/>
<dbReference type="Gene3D" id="3.30.160.60">
    <property type="entry name" value="Classic Zinc Finger"/>
    <property type="match status" value="1"/>
</dbReference>
<dbReference type="EMBL" id="DS995708">
    <property type="protein sequence ID" value="EEQ35500.1"/>
    <property type="molecule type" value="Genomic_DNA"/>
</dbReference>
<dbReference type="GeneID" id="9227571"/>
<keyword evidence="1" id="KW-0863">Zinc-finger</keyword>
<sequence>MSLPYRPRPAPYLSPARGEASREASENTYITSTRPQSGYLSSLAPPMAYSSSTDSNKSISTPYSSPSTYFNTMNSCHSPTSSYEYDTSEYETRNSTQGQYGSLSTSSNQDYPFDGQNMVDLTSSPRSTAADRSSQRFICLYENCEASFSRVADLSRHQKSIHFPTKMDCPKPHCNRKGFYGFTREDHLTEHLRQYHGENLAKRNSSKSKRAEAKC</sequence>
<dbReference type="HOGENOM" id="CLU_1320673_0_0_1"/>
<keyword evidence="1" id="KW-0862">Zinc</keyword>
<organism evidence="4 5">
    <name type="scientific">Arthroderma otae (strain ATCC MYA-4605 / CBS 113480)</name>
    <name type="common">Microsporum canis</name>
    <dbReference type="NCBI Taxonomy" id="554155"/>
    <lineage>
        <taxon>Eukaryota</taxon>
        <taxon>Fungi</taxon>
        <taxon>Dikarya</taxon>
        <taxon>Ascomycota</taxon>
        <taxon>Pezizomycotina</taxon>
        <taxon>Eurotiomycetes</taxon>
        <taxon>Eurotiomycetidae</taxon>
        <taxon>Onygenales</taxon>
        <taxon>Arthrodermataceae</taxon>
        <taxon>Microsporum</taxon>
    </lineage>
</organism>
<dbReference type="OMA" id="QRFICLY"/>
<evidence type="ECO:0000313" key="4">
    <source>
        <dbReference type="EMBL" id="EEQ35500.1"/>
    </source>
</evidence>
<dbReference type="GO" id="GO:0008270">
    <property type="term" value="F:zinc ion binding"/>
    <property type="evidence" value="ECO:0007669"/>
    <property type="project" value="UniProtKB-KW"/>
</dbReference>
<evidence type="ECO:0000313" key="5">
    <source>
        <dbReference type="Proteomes" id="UP000002035"/>
    </source>
</evidence>
<gene>
    <name evidence="4" type="ORF">MCYG_08319</name>
</gene>
<feature type="domain" description="C2H2-type" evidence="3">
    <location>
        <begin position="137"/>
        <end position="167"/>
    </location>
</feature>
<dbReference type="AlphaFoldDB" id="C5G047"/>
<feature type="region of interest" description="Disordered" evidence="2">
    <location>
        <begin position="196"/>
        <end position="215"/>
    </location>
</feature>
<dbReference type="RefSeq" id="XP_002843236.1">
    <property type="nucleotide sequence ID" value="XM_002843190.1"/>
</dbReference>
<reference evidence="5" key="1">
    <citation type="journal article" date="2012" name="MBio">
        <title>Comparative genome analysis of Trichophyton rubrum and related dermatophytes reveals candidate genes involved in infection.</title>
        <authorList>
            <person name="Martinez D.A."/>
            <person name="Oliver B.G."/>
            <person name="Graeser Y."/>
            <person name="Goldberg J.M."/>
            <person name="Li W."/>
            <person name="Martinez-Rossi N.M."/>
            <person name="Monod M."/>
            <person name="Shelest E."/>
            <person name="Barton R.C."/>
            <person name="Birch E."/>
            <person name="Brakhage A.A."/>
            <person name="Chen Z."/>
            <person name="Gurr S.J."/>
            <person name="Heiman D."/>
            <person name="Heitman J."/>
            <person name="Kosti I."/>
            <person name="Rossi A."/>
            <person name="Saif S."/>
            <person name="Samalova M."/>
            <person name="Saunders C.W."/>
            <person name="Shea T."/>
            <person name="Summerbell R.C."/>
            <person name="Xu J."/>
            <person name="Young S."/>
            <person name="Zeng Q."/>
            <person name="Birren B.W."/>
            <person name="Cuomo C.A."/>
            <person name="White T.C."/>
        </authorList>
    </citation>
    <scope>NUCLEOTIDE SEQUENCE [LARGE SCALE GENOMIC DNA]</scope>
    <source>
        <strain evidence="5">ATCC MYA-4605 / CBS 113480</strain>
    </source>
</reference>
<evidence type="ECO:0000256" key="1">
    <source>
        <dbReference type="PROSITE-ProRule" id="PRU00042"/>
    </source>
</evidence>
<evidence type="ECO:0000259" key="3">
    <source>
        <dbReference type="PROSITE" id="PS50157"/>
    </source>
</evidence>
<feature type="compositionally biased region" description="Low complexity" evidence="2">
    <location>
        <begin position="50"/>
        <end position="63"/>
    </location>
</feature>
<feature type="compositionally biased region" description="Polar residues" evidence="2">
    <location>
        <begin position="93"/>
        <end position="110"/>
    </location>
</feature>
<feature type="region of interest" description="Disordered" evidence="2">
    <location>
        <begin position="81"/>
        <end position="111"/>
    </location>
</feature>
<dbReference type="OrthoDB" id="2687452at2759"/>